<dbReference type="Proteomes" id="UP000754226">
    <property type="component" value="Unassembled WGS sequence"/>
</dbReference>
<dbReference type="AlphaFoldDB" id="A0A943EGK3"/>
<protein>
    <submittedName>
        <fullName evidence="1">Uncharacterized protein</fullName>
    </submittedName>
</protein>
<organism evidence="1 2">
    <name type="scientific">Acidaminococcus intestini</name>
    <dbReference type="NCBI Taxonomy" id="187327"/>
    <lineage>
        <taxon>Bacteria</taxon>
        <taxon>Bacillati</taxon>
        <taxon>Bacillota</taxon>
        <taxon>Negativicutes</taxon>
        <taxon>Acidaminococcales</taxon>
        <taxon>Acidaminococcaceae</taxon>
        <taxon>Acidaminococcus</taxon>
    </lineage>
</organism>
<sequence>MKSMKDLVNACATIGDWGGYKIYEWYKLFPEERERALREYMYLKTHMIQDCAHQVGLHPSLEVWNDFFDQVGTAFELDPANLCHATYDGLVEALHAYEGEKFNAILKTFETRSGIGSTAYSRQFVPELTDLVTRTASSLRKLLQE</sequence>
<dbReference type="EMBL" id="JAGZCZ010000005">
    <property type="protein sequence ID" value="MBS5519721.1"/>
    <property type="molecule type" value="Genomic_DNA"/>
</dbReference>
<accession>A0A943EGK3</accession>
<evidence type="ECO:0000313" key="1">
    <source>
        <dbReference type="EMBL" id="MBS5519721.1"/>
    </source>
</evidence>
<comment type="caution">
    <text evidence="1">The sequence shown here is derived from an EMBL/GenBank/DDBJ whole genome shotgun (WGS) entry which is preliminary data.</text>
</comment>
<reference evidence="1" key="1">
    <citation type="submission" date="2021-02" db="EMBL/GenBank/DDBJ databases">
        <title>Infant gut strain persistence is associated with maternal origin, phylogeny, and functional potential including surface adhesion and iron acquisition.</title>
        <authorList>
            <person name="Lou Y.C."/>
        </authorList>
    </citation>
    <scope>NUCLEOTIDE SEQUENCE</scope>
    <source>
        <strain evidence="1">L3_106_000M1_dasL3_106_000M1_concoct_15</strain>
    </source>
</reference>
<proteinExistence type="predicted"/>
<gene>
    <name evidence="1" type="ORF">KHX13_05240</name>
</gene>
<name>A0A943EGK3_9FIRM</name>
<evidence type="ECO:0000313" key="2">
    <source>
        <dbReference type="Proteomes" id="UP000754226"/>
    </source>
</evidence>